<gene>
    <name evidence="1" type="ORF">H8S64_14205</name>
</gene>
<dbReference type="EMBL" id="JACOOH010000006">
    <property type="protein sequence ID" value="MBC5622252.1"/>
    <property type="molecule type" value="Genomic_DNA"/>
</dbReference>
<comment type="caution">
    <text evidence="1">The sequence shown here is derived from an EMBL/GenBank/DDBJ whole genome shotgun (WGS) entry which is preliminary data.</text>
</comment>
<accession>A0ABR7D2V2</accession>
<evidence type="ECO:0000313" key="1">
    <source>
        <dbReference type="EMBL" id="MBC5622252.1"/>
    </source>
</evidence>
<reference evidence="1 2" key="1">
    <citation type="submission" date="2020-08" db="EMBL/GenBank/DDBJ databases">
        <title>Genome public.</title>
        <authorList>
            <person name="Liu C."/>
            <person name="Sun Q."/>
        </authorList>
    </citation>
    <scope>NUCLEOTIDE SEQUENCE [LARGE SCALE GENOMIC DNA]</scope>
    <source>
        <strain evidence="1 2">NSJ-56</strain>
    </source>
</reference>
<evidence type="ECO:0000313" key="2">
    <source>
        <dbReference type="Proteomes" id="UP000646484"/>
    </source>
</evidence>
<dbReference type="RefSeq" id="WP_186976852.1">
    <property type="nucleotide sequence ID" value="NZ_JACOOH010000006.1"/>
</dbReference>
<dbReference type="Gene3D" id="2.60.40.770">
    <property type="match status" value="1"/>
</dbReference>
<proteinExistence type="predicted"/>
<protein>
    <submittedName>
        <fullName evidence="1">Uncharacterized protein</fullName>
    </submittedName>
</protein>
<dbReference type="Proteomes" id="UP000646484">
    <property type="component" value="Unassembled WGS sequence"/>
</dbReference>
<keyword evidence="2" id="KW-1185">Reference proteome</keyword>
<organism evidence="1 2">
    <name type="scientific">Butyricimonas hominis</name>
    <dbReference type="NCBI Taxonomy" id="2763032"/>
    <lineage>
        <taxon>Bacteria</taxon>
        <taxon>Pseudomonadati</taxon>
        <taxon>Bacteroidota</taxon>
        <taxon>Bacteroidia</taxon>
        <taxon>Bacteroidales</taxon>
        <taxon>Odoribacteraceae</taxon>
        <taxon>Butyricimonas</taxon>
    </lineage>
</organism>
<sequence length="154" mass="17261">MKKIKLLAFIVVLSCGVFYTARAIIFDEVPGTPSFIYWNVDGQHEGDPLILKLGSSLEMYICAEAPFDVYRLGIEARITMLGVTFNIPMPENDYSAHIVNAELPLKMGRDLICRFTFFMPDYTFMDGLPGSMEILFYDGSKVIAAGKTKVKISK</sequence>
<name>A0ABR7D2V2_9BACT</name>